<evidence type="ECO:0000256" key="2">
    <source>
        <dbReference type="PROSITE-ProRule" id="PRU00700"/>
    </source>
</evidence>
<dbReference type="InterPro" id="IPR017951">
    <property type="entry name" value="Urease_asu_c"/>
</dbReference>
<evidence type="ECO:0000256" key="1">
    <source>
        <dbReference type="ARBA" id="ARBA00022801"/>
    </source>
</evidence>
<feature type="binding site" evidence="2">
    <location>
        <position position="43"/>
    </location>
    <ligand>
        <name>substrate</name>
    </ligand>
</feature>
<dbReference type="PROSITE" id="PS51368">
    <property type="entry name" value="UREASE_3"/>
    <property type="match status" value="1"/>
</dbReference>
<reference evidence="4 5" key="1">
    <citation type="submission" date="2019-09" db="EMBL/GenBank/DDBJ databases">
        <authorList>
            <person name="Ou C."/>
        </authorList>
    </citation>
    <scope>NUCLEOTIDE SEQUENCE [LARGE SCALE GENOMIC DNA]</scope>
    <source>
        <strain evidence="4">S2</strain>
        <tissue evidence="4">Leaf</tissue>
    </source>
</reference>
<keyword evidence="1" id="KW-0378">Hydrolase</keyword>
<dbReference type="InterPro" id="IPR032466">
    <property type="entry name" value="Metal_Hydrolase"/>
</dbReference>
<evidence type="ECO:0000313" key="5">
    <source>
        <dbReference type="Proteomes" id="UP000327157"/>
    </source>
</evidence>
<accession>A0A5N5I8A7</accession>
<keyword evidence="5" id="KW-1185">Reference proteome</keyword>
<dbReference type="GO" id="GO:0009039">
    <property type="term" value="F:urease activity"/>
    <property type="evidence" value="ECO:0007669"/>
    <property type="project" value="InterPro"/>
</dbReference>
<protein>
    <submittedName>
        <fullName evidence="4">Urease-like</fullName>
    </submittedName>
</protein>
<dbReference type="Gene3D" id="3.20.20.140">
    <property type="entry name" value="Metal-dependent hydrolases"/>
    <property type="match status" value="2"/>
</dbReference>
<organism evidence="4 5">
    <name type="scientific">Pyrus ussuriensis x Pyrus communis</name>
    <dbReference type="NCBI Taxonomy" id="2448454"/>
    <lineage>
        <taxon>Eukaryota</taxon>
        <taxon>Viridiplantae</taxon>
        <taxon>Streptophyta</taxon>
        <taxon>Embryophyta</taxon>
        <taxon>Tracheophyta</taxon>
        <taxon>Spermatophyta</taxon>
        <taxon>Magnoliopsida</taxon>
        <taxon>eudicotyledons</taxon>
        <taxon>Gunneridae</taxon>
        <taxon>Pentapetalae</taxon>
        <taxon>rosids</taxon>
        <taxon>fabids</taxon>
        <taxon>Rosales</taxon>
        <taxon>Rosaceae</taxon>
        <taxon>Amygdaloideae</taxon>
        <taxon>Maleae</taxon>
        <taxon>Pyrus</taxon>
    </lineage>
</organism>
<gene>
    <name evidence="4" type="ORF">D8674_042911</name>
</gene>
<dbReference type="PANTHER" id="PTHR33569">
    <property type="entry name" value="UREASE"/>
    <property type="match status" value="1"/>
</dbReference>
<dbReference type="AlphaFoldDB" id="A0A5N5I8A7"/>
<reference evidence="4 5" key="2">
    <citation type="submission" date="2019-11" db="EMBL/GenBank/DDBJ databases">
        <title>A de novo genome assembly of a pear dwarfing rootstock.</title>
        <authorList>
            <person name="Wang F."/>
            <person name="Wang J."/>
            <person name="Li S."/>
            <person name="Zhang Y."/>
            <person name="Fang M."/>
            <person name="Ma L."/>
            <person name="Zhao Y."/>
            <person name="Jiang S."/>
        </authorList>
    </citation>
    <scope>NUCLEOTIDE SEQUENCE [LARGE SCALE GENOMIC DNA]</scope>
    <source>
        <strain evidence="4">S2</strain>
        <tissue evidence="4">Leaf</tissue>
    </source>
</reference>
<proteinExistence type="predicted"/>
<dbReference type="Proteomes" id="UP000327157">
    <property type="component" value="Unassembled WGS sequence"/>
</dbReference>
<evidence type="ECO:0000313" key="4">
    <source>
        <dbReference type="EMBL" id="KAB2634662.1"/>
    </source>
</evidence>
<feature type="domain" description="Urease" evidence="3">
    <location>
        <begin position="1"/>
        <end position="48"/>
    </location>
</feature>
<dbReference type="GO" id="GO:0016151">
    <property type="term" value="F:nickel cation binding"/>
    <property type="evidence" value="ECO:0007669"/>
    <property type="project" value="InterPro"/>
</dbReference>
<comment type="caution">
    <text evidence="2">Lacks conserved residue(s) required for the propagation of feature annotation.</text>
</comment>
<dbReference type="InterPro" id="IPR050069">
    <property type="entry name" value="Urease_subunit"/>
</dbReference>
<sequence>MKLVLQTTDDLPLNFGFTGKGSTAKPEGLHDIVRAGAMGLKLHEDWGALMLQSTISGFVEHTIAALKGRTIHIYLSEGAGGHAPDIIKVCGLKNVPPSMVCHHLDKDIPEDVSFV</sequence>
<comment type="caution">
    <text evidence="4">The sequence shown here is derived from an EMBL/GenBank/DDBJ whole genome shotgun (WGS) entry which is preliminary data.</text>
</comment>
<name>A0A5N5I8A7_9ROSA</name>
<dbReference type="EMBL" id="SMOL01000040">
    <property type="protein sequence ID" value="KAB2634662.1"/>
    <property type="molecule type" value="Genomic_DNA"/>
</dbReference>
<dbReference type="PANTHER" id="PTHR33569:SF1">
    <property type="entry name" value="UREASE"/>
    <property type="match status" value="1"/>
</dbReference>
<dbReference type="OrthoDB" id="1713424at2759"/>
<dbReference type="SUPFAM" id="SSF51556">
    <property type="entry name" value="Metallo-dependent hydrolases"/>
    <property type="match status" value="1"/>
</dbReference>
<evidence type="ECO:0000259" key="3">
    <source>
        <dbReference type="PROSITE" id="PS51368"/>
    </source>
</evidence>